<proteinExistence type="predicted"/>
<comment type="caution">
    <text evidence="1">The sequence shown here is derived from an EMBL/GenBank/DDBJ whole genome shotgun (WGS) entry which is preliminary data.</text>
</comment>
<protein>
    <submittedName>
        <fullName evidence="1">Uncharacterized protein</fullName>
    </submittedName>
</protein>
<gene>
    <name evidence="1" type="ORF">LSAT_V11C400191910</name>
</gene>
<dbReference type="AlphaFoldDB" id="A0A9R1VW48"/>
<evidence type="ECO:0000313" key="2">
    <source>
        <dbReference type="Proteomes" id="UP000235145"/>
    </source>
</evidence>
<sequence length="131" mass="15276">MNSESKRKFHQYVEVEEVGQLKKRVAHLEEETHVMMQEMSRNTAERKLLLKDIYRQLKLMQFSCHQKNQNMEYKFCKQQEGGRADGLSQVLYEDLNPTVVIRGGSTIHSMPAPSEHAKSTMSNILCIEYNN</sequence>
<dbReference type="Gramene" id="rna-gnl|WGS:NBSK|LSAT_4X88380_mrna">
    <property type="protein sequence ID" value="cds-PLY95514.1"/>
    <property type="gene ID" value="gene-LSAT_4X88380"/>
</dbReference>
<dbReference type="Proteomes" id="UP000235145">
    <property type="component" value="Unassembled WGS sequence"/>
</dbReference>
<reference evidence="1 2" key="1">
    <citation type="journal article" date="2017" name="Nat. Commun.">
        <title>Genome assembly with in vitro proximity ligation data and whole-genome triplication in lettuce.</title>
        <authorList>
            <person name="Reyes-Chin-Wo S."/>
            <person name="Wang Z."/>
            <person name="Yang X."/>
            <person name="Kozik A."/>
            <person name="Arikit S."/>
            <person name="Song C."/>
            <person name="Xia L."/>
            <person name="Froenicke L."/>
            <person name="Lavelle D.O."/>
            <person name="Truco M.J."/>
            <person name="Xia R."/>
            <person name="Zhu S."/>
            <person name="Xu C."/>
            <person name="Xu H."/>
            <person name="Xu X."/>
            <person name="Cox K."/>
            <person name="Korf I."/>
            <person name="Meyers B.C."/>
            <person name="Michelmore R.W."/>
        </authorList>
    </citation>
    <scope>NUCLEOTIDE SEQUENCE [LARGE SCALE GENOMIC DNA]</scope>
    <source>
        <strain evidence="2">cv. Salinas</strain>
        <tissue evidence="1">Seedlings</tissue>
    </source>
</reference>
<evidence type="ECO:0000313" key="1">
    <source>
        <dbReference type="EMBL" id="KAJ0211613.1"/>
    </source>
</evidence>
<dbReference type="OrthoDB" id="1676631at2759"/>
<name>A0A9R1VW48_LACSA</name>
<keyword evidence="2" id="KW-1185">Reference proteome</keyword>
<accession>A0A9R1VW48</accession>
<organism evidence="1 2">
    <name type="scientific">Lactuca sativa</name>
    <name type="common">Garden lettuce</name>
    <dbReference type="NCBI Taxonomy" id="4236"/>
    <lineage>
        <taxon>Eukaryota</taxon>
        <taxon>Viridiplantae</taxon>
        <taxon>Streptophyta</taxon>
        <taxon>Embryophyta</taxon>
        <taxon>Tracheophyta</taxon>
        <taxon>Spermatophyta</taxon>
        <taxon>Magnoliopsida</taxon>
        <taxon>eudicotyledons</taxon>
        <taxon>Gunneridae</taxon>
        <taxon>Pentapetalae</taxon>
        <taxon>asterids</taxon>
        <taxon>campanulids</taxon>
        <taxon>Asterales</taxon>
        <taxon>Asteraceae</taxon>
        <taxon>Cichorioideae</taxon>
        <taxon>Cichorieae</taxon>
        <taxon>Lactucinae</taxon>
        <taxon>Lactuca</taxon>
    </lineage>
</organism>
<dbReference type="EMBL" id="NBSK02000004">
    <property type="protein sequence ID" value="KAJ0211613.1"/>
    <property type="molecule type" value="Genomic_DNA"/>
</dbReference>